<dbReference type="EMBL" id="JFBM01000009">
    <property type="protein sequence ID" value="KFU80779.1"/>
    <property type="molecule type" value="Genomic_DNA"/>
</dbReference>
<organism evidence="4 5">
    <name type="scientific">Amycolatopsis lurida NRRL 2430</name>
    <dbReference type="NCBI Taxonomy" id="1460371"/>
    <lineage>
        <taxon>Bacteria</taxon>
        <taxon>Bacillati</taxon>
        <taxon>Actinomycetota</taxon>
        <taxon>Actinomycetes</taxon>
        <taxon>Pseudonocardiales</taxon>
        <taxon>Pseudonocardiaceae</taxon>
        <taxon>Amycolatopsis</taxon>
    </lineage>
</organism>
<proteinExistence type="predicted"/>
<keyword evidence="2" id="KW-1015">Disulfide bond</keyword>
<dbReference type="GO" id="GO:0019433">
    <property type="term" value="P:triglyceride catabolic process"/>
    <property type="evidence" value="ECO:0007669"/>
    <property type="project" value="TreeGrafter"/>
</dbReference>
<accession>A0A2P2FVN9</accession>
<evidence type="ECO:0000259" key="3">
    <source>
        <dbReference type="Pfam" id="PF13472"/>
    </source>
</evidence>
<dbReference type="InterPro" id="IPR036514">
    <property type="entry name" value="SGNH_hydro_sf"/>
</dbReference>
<dbReference type="InterPro" id="IPR037460">
    <property type="entry name" value="SEST-like"/>
</dbReference>
<dbReference type="AlphaFoldDB" id="A0A2P2FVN9"/>
<dbReference type="Proteomes" id="UP000256220">
    <property type="component" value="Unassembled WGS sequence"/>
</dbReference>
<feature type="disulfide bond" evidence="2">
    <location>
        <begin position="454"/>
        <end position="481"/>
    </location>
</feature>
<reference evidence="4 5" key="1">
    <citation type="journal article" date="2014" name="Genome Announc.">
        <title>Draft Genome Sequence of Amycolatopsis lurida NRRL 2430, Producer of the Glycopeptide Family Antibiotic Ristocetin.</title>
        <authorList>
            <person name="Kwun M.J."/>
            <person name="Hong H.J."/>
        </authorList>
    </citation>
    <scope>NUCLEOTIDE SEQUENCE [LARGE SCALE GENOMIC DNA]</scope>
    <source>
        <strain evidence="4 5">NRRL 2430</strain>
    </source>
</reference>
<comment type="caution">
    <text evidence="4">The sequence shown here is derived from an EMBL/GenBank/DDBJ whole genome shotgun (WGS) entry which is preliminary data.</text>
</comment>
<feature type="disulfide bond" evidence="2">
    <location>
        <begin position="600"/>
        <end position="667"/>
    </location>
</feature>
<keyword evidence="5" id="KW-1185">Reference proteome</keyword>
<evidence type="ECO:0000313" key="4">
    <source>
        <dbReference type="EMBL" id="KFU80779.1"/>
    </source>
</evidence>
<sequence>MPLVESPTGSITLACTTLDNGQDLVTYDDTGQQIRRIDRTSIIDGVPNCINDPVVDKNDDLYGIPSGVVNGYWAAGPNLLAYDGNTLKWKYPVHCGNDQGNDVVVGADGNIYATVYNNGVHLIGLTPEVEPGTTQPKKILDIVIPNDCSIRLHPYKDGIMVHGQSSGKPRYYSYGGKFLGEATIDDIWYEKLNADGQLFVGKYVSGSYRSARVDMYDPRTGKVRTTPASTPGANVNGVQVYPLQGGGVAALVNEQKMISSGVPATPEEYINTLVTINSAGVVTEAIHLTNTYSQNGVTGTFGGTFVSAESNGKIAVIRELNLNTGISWPPTVPAIVIGAYSPASETWSYQAVMQGDLGKSGGPSGYYFNYNHFAHAMAVSNDTVSFIAKCSNNCTNYSPKLYAVKVTGLGTSYPRGDVLSANTGTQPAPRSLMALGDSFSAGEGIEPFMDGNVCHRSTQAYSRVLGTDPYTTLQLDKFVACSGAKTTHVLNGWYDTGRNESPQISALTSGSPKIVTLTIGGNDILFADFAKACILDTCNFSSGVYNNSLNAINNTLGGSLTSTYKKLLEVTQTSGAKIYVLGYPQVIADKSVNEIGDARCPYMYESVPVAAGRYWEDARAARDIVTKLNTKITDTVDAVRALSTDNQRLVFVSATGTSSPFDGHEVCSSGESYFHNFDQALNNTAYVFHPNVKGQAAYAQLVRQAIGE</sequence>
<dbReference type="Gene3D" id="3.40.50.1110">
    <property type="entry name" value="SGNH hydrolase"/>
    <property type="match status" value="1"/>
</dbReference>
<dbReference type="CDD" id="cd01823">
    <property type="entry name" value="SEST_like"/>
    <property type="match status" value="1"/>
</dbReference>
<dbReference type="SUPFAM" id="SSF52266">
    <property type="entry name" value="SGNH hydrolase"/>
    <property type="match status" value="1"/>
</dbReference>
<dbReference type="InterPro" id="IPR013830">
    <property type="entry name" value="SGNH_hydro"/>
</dbReference>
<evidence type="ECO:0000313" key="5">
    <source>
        <dbReference type="Proteomes" id="UP000256220"/>
    </source>
</evidence>
<protein>
    <recommendedName>
        <fullName evidence="3">SGNH hydrolase-type esterase domain-containing protein</fullName>
    </recommendedName>
</protein>
<evidence type="ECO:0000256" key="1">
    <source>
        <dbReference type="PIRSR" id="PIRSR637460-1"/>
    </source>
</evidence>
<feature type="active site" evidence="1">
    <location>
        <position position="689"/>
    </location>
</feature>
<dbReference type="Pfam" id="PF13472">
    <property type="entry name" value="Lipase_GDSL_2"/>
    <property type="match status" value="1"/>
</dbReference>
<name>A0A2P2FVN9_AMYLU</name>
<dbReference type="GO" id="GO:0004806">
    <property type="term" value="F:triacylglycerol lipase activity"/>
    <property type="evidence" value="ECO:0007669"/>
    <property type="project" value="TreeGrafter"/>
</dbReference>
<feature type="domain" description="SGNH hydrolase-type esterase" evidence="3">
    <location>
        <begin position="434"/>
        <end position="697"/>
    </location>
</feature>
<evidence type="ECO:0000256" key="2">
    <source>
        <dbReference type="PIRSR" id="PIRSR637460-2"/>
    </source>
</evidence>
<dbReference type="PANTHER" id="PTHR37981">
    <property type="entry name" value="LIPASE 2"/>
    <property type="match status" value="1"/>
</dbReference>
<feature type="active site" description="Nucleophile" evidence="1">
    <location>
        <position position="438"/>
    </location>
</feature>
<gene>
    <name evidence="4" type="ORF">BB31_12575</name>
</gene>
<dbReference type="SUPFAM" id="SSF75011">
    <property type="entry name" value="3-carboxy-cis,cis-mucoante lactonizing enzyme"/>
    <property type="match status" value="1"/>
</dbReference>
<dbReference type="PANTHER" id="PTHR37981:SF1">
    <property type="entry name" value="SGNH HYDROLASE-TYPE ESTERASE DOMAIN-CONTAINING PROTEIN"/>
    <property type="match status" value="1"/>
</dbReference>